<evidence type="ECO:0000313" key="6">
    <source>
        <dbReference type="Proteomes" id="UP000066549"/>
    </source>
</evidence>
<evidence type="ECO:0000259" key="4">
    <source>
        <dbReference type="PROSITE" id="PS51384"/>
    </source>
</evidence>
<dbReference type="OrthoDB" id="9806195at2"/>
<keyword evidence="2" id="KW-0479">Metal-binding</keyword>
<dbReference type="InterPro" id="IPR039261">
    <property type="entry name" value="FNR_nucleotide-bd"/>
</dbReference>
<dbReference type="Gene3D" id="2.40.30.10">
    <property type="entry name" value="Translation factors"/>
    <property type="match status" value="1"/>
</dbReference>
<dbReference type="Proteomes" id="UP000066549">
    <property type="component" value="Chromosome"/>
</dbReference>
<dbReference type="PANTHER" id="PTHR47354:SF5">
    <property type="entry name" value="PROTEIN RFBI"/>
    <property type="match status" value="1"/>
</dbReference>
<keyword evidence="6" id="KW-1185">Reference proteome</keyword>
<dbReference type="PRINTS" id="PR00410">
    <property type="entry name" value="PHEHYDRXLASE"/>
</dbReference>
<dbReference type="InterPro" id="IPR017927">
    <property type="entry name" value="FAD-bd_FR_type"/>
</dbReference>
<dbReference type="InterPro" id="IPR036010">
    <property type="entry name" value="2Fe-2S_ferredoxin-like_sf"/>
</dbReference>
<evidence type="ECO:0000313" key="5">
    <source>
        <dbReference type="EMBL" id="AKO65766.1"/>
    </source>
</evidence>
<comment type="cofactor">
    <cofactor evidence="1">
        <name>FAD</name>
        <dbReference type="ChEBI" id="CHEBI:57692"/>
    </cofactor>
</comment>
<evidence type="ECO:0000256" key="2">
    <source>
        <dbReference type="ARBA" id="ARBA00022714"/>
    </source>
</evidence>
<dbReference type="PROSITE" id="PS00197">
    <property type="entry name" value="2FE2S_FER_1"/>
    <property type="match status" value="1"/>
</dbReference>
<dbReference type="InterPro" id="IPR001041">
    <property type="entry name" value="2Fe-2S_ferredoxin-type"/>
</dbReference>
<dbReference type="InterPro" id="IPR017938">
    <property type="entry name" value="Riboflavin_synthase-like_b-brl"/>
</dbReference>
<dbReference type="InterPro" id="IPR050415">
    <property type="entry name" value="MRET"/>
</dbReference>
<dbReference type="Gene3D" id="3.10.20.30">
    <property type="match status" value="1"/>
</dbReference>
<dbReference type="PROSITE" id="PS51384">
    <property type="entry name" value="FAD_FR"/>
    <property type="match status" value="1"/>
</dbReference>
<keyword evidence="2" id="KW-0001">2Fe-2S</keyword>
<organism evidence="5 6">
    <name type="scientific">Methylophilales bacterium MBRS-H7</name>
    <dbReference type="NCBI Taxonomy" id="1623450"/>
    <lineage>
        <taxon>Bacteria</taxon>
        <taxon>Pseudomonadati</taxon>
        <taxon>Pseudomonadota</taxon>
        <taxon>Betaproteobacteria</taxon>
        <taxon>Nitrosomonadales</taxon>
        <taxon>OM43 clade</taxon>
    </lineage>
</organism>
<dbReference type="GO" id="GO:0051537">
    <property type="term" value="F:2 iron, 2 sulfur cluster binding"/>
    <property type="evidence" value="ECO:0007669"/>
    <property type="project" value="UniProtKB-KW"/>
</dbReference>
<dbReference type="PROSITE" id="PS51085">
    <property type="entry name" value="2FE2S_FER_2"/>
    <property type="match status" value="1"/>
</dbReference>
<dbReference type="CDD" id="cd00207">
    <property type="entry name" value="fer2"/>
    <property type="match status" value="1"/>
</dbReference>
<dbReference type="InterPro" id="IPR006058">
    <property type="entry name" value="2Fe2S_fd_BS"/>
</dbReference>
<protein>
    <submittedName>
        <fullName evidence="5">CDP-6-deoxy-delta-3,4-glucoseen reductase</fullName>
    </submittedName>
</protein>
<gene>
    <name evidence="5" type="ORF">VI33_03325</name>
</gene>
<reference evidence="5 6" key="1">
    <citation type="submission" date="2015-03" db="EMBL/GenBank/DDBJ databases">
        <title>Comparative analysis of the OM43 clade including a novel species from Red Sea uncovers genomic and metabolic diversity among marine methylotrophs.</title>
        <authorList>
            <person name="Jimenez-Infante F."/>
            <person name="Ngugi D.K."/>
            <person name="Vinu M."/>
            <person name="Alam I."/>
            <person name="Kamau A."/>
            <person name="Blom J."/>
            <person name="Bajic V.B."/>
            <person name="Stingl U."/>
        </authorList>
    </citation>
    <scope>NUCLEOTIDE SEQUENCE [LARGE SCALE GENOMIC DNA]</scope>
    <source>
        <strain evidence="5 6">MBRSH7</strain>
    </source>
</reference>
<dbReference type="GO" id="GO:0016491">
    <property type="term" value="F:oxidoreductase activity"/>
    <property type="evidence" value="ECO:0007669"/>
    <property type="project" value="InterPro"/>
</dbReference>
<dbReference type="EMBL" id="CP011002">
    <property type="protein sequence ID" value="AKO65766.1"/>
    <property type="molecule type" value="Genomic_DNA"/>
</dbReference>
<accession>A0A0H4IXQ5</accession>
<dbReference type="Pfam" id="PF00970">
    <property type="entry name" value="FAD_binding_6"/>
    <property type="match status" value="1"/>
</dbReference>
<dbReference type="PANTHER" id="PTHR47354">
    <property type="entry name" value="NADH OXIDOREDUCTASE HCR"/>
    <property type="match status" value="1"/>
</dbReference>
<sequence length="329" mass="36982">MYVGKVDGVEFEIKPSQTILEAAISSGISLPYGCRSGSCGSCKATIIEGEVFHEDIMPGVLTDQDKSEQNFLLCKTYATSDVTISSLVEKKPDEFPKKITPVRVEKLNLLNHDVMQILLKLPAGENLQFKAGQYLEFILKDGARRAFSMANAPSDDLIELHVRLIEGGTFTNYVFNEMKEKSIHRIEAPIGNFYLRESDRPMIFVAGGTGFAPIKSIINDFHRAGEERKIYLYRGFKTHKDLYQDEVVENWKKNINNFEAINIYSEEVVNGQEKSLVHKKVIKDLGQLDSFDVYCCGAPGMIEVAYKEFVEAGLNPNSFFSDAFTFAPK</sequence>
<dbReference type="SUPFAM" id="SSF54292">
    <property type="entry name" value="2Fe-2S ferredoxin-like"/>
    <property type="match status" value="1"/>
</dbReference>
<proteinExistence type="predicted"/>
<dbReference type="InterPro" id="IPR001433">
    <property type="entry name" value="OxRdtase_FAD/NAD-bd"/>
</dbReference>
<evidence type="ECO:0000256" key="1">
    <source>
        <dbReference type="ARBA" id="ARBA00001974"/>
    </source>
</evidence>
<dbReference type="SUPFAM" id="SSF52343">
    <property type="entry name" value="Ferredoxin reductase-like, C-terminal NADP-linked domain"/>
    <property type="match status" value="1"/>
</dbReference>
<dbReference type="AlphaFoldDB" id="A0A0H4IXQ5"/>
<dbReference type="InterPro" id="IPR012675">
    <property type="entry name" value="Beta-grasp_dom_sf"/>
</dbReference>
<dbReference type="Gene3D" id="3.40.50.80">
    <property type="entry name" value="Nucleotide-binding domain of ferredoxin-NADP reductase (FNR) module"/>
    <property type="match status" value="1"/>
</dbReference>
<dbReference type="Pfam" id="PF00111">
    <property type="entry name" value="Fer2"/>
    <property type="match status" value="1"/>
</dbReference>
<dbReference type="InterPro" id="IPR008333">
    <property type="entry name" value="Cbr1-like_FAD-bd_dom"/>
</dbReference>
<evidence type="ECO:0000259" key="3">
    <source>
        <dbReference type="PROSITE" id="PS51085"/>
    </source>
</evidence>
<dbReference type="CDD" id="cd06189">
    <property type="entry name" value="flavin_oxioreductase"/>
    <property type="match status" value="1"/>
</dbReference>
<feature type="domain" description="FAD-binding FR-type" evidence="4">
    <location>
        <begin position="97"/>
        <end position="196"/>
    </location>
</feature>
<name>A0A0H4IXQ5_9PROT</name>
<dbReference type="Pfam" id="PF00175">
    <property type="entry name" value="NAD_binding_1"/>
    <property type="match status" value="1"/>
</dbReference>
<dbReference type="SUPFAM" id="SSF63380">
    <property type="entry name" value="Riboflavin synthase domain-like"/>
    <property type="match status" value="1"/>
</dbReference>
<keyword evidence="2" id="KW-0411">Iron-sulfur</keyword>
<keyword evidence="2" id="KW-0408">Iron</keyword>
<feature type="domain" description="2Fe-2S ferredoxin-type" evidence="3">
    <location>
        <begin position="1"/>
        <end position="90"/>
    </location>
</feature>